<dbReference type="InterPro" id="IPR011990">
    <property type="entry name" value="TPR-like_helical_dom_sf"/>
</dbReference>
<feature type="compositionally biased region" description="Pro residues" evidence="1">
    <location>
        <begin position="680"/>
        <end position="691"/>
    </location>
</feature>
<evidence type="ECO:0000313" key="3">
    <source>
        <dbReference type="EMBL" id="MDT0438466.1"/>
    </source>
</evidence>
<keyword evidence="4" id="KW-1185">Reference proteome</keyword>
<dbReference type="Proteomes" id="UP001183535">
    <property type="component" value="Unassembled WGS sequence"/>
</dbReference>
<feature type="compositionally biased region" description="Low complexity" evidence="1">
    <location>
        <begin position="717"/>
        <end position="730"/>
    </location>
</feature>
<dbReference type="SUPFAM" id="SSF48452">
    <property type="entry name" value="TPR-like"/>
    <property type="match status" value="1"/>
</dbReference>
<dbReference type="Gene3D" id="1.25.40.10">
    <property type="entry name" value="Tetratricopeptide repeat domain"/>
    <property type="match status" value="1"/>
</dbReference>
<evidence type="ECO:0000313" key="4">
    <source>
        <dbReference type="Proteomes" id="UP001183535"/>
    </source>
</evidence>
<dbReference type="Pfam" id="PF12770">
    <property type="entry name" value="CHAT"/>
    <property type="match status" value="1"/>
</dbReference>
<feature type="compositionally biased region" description="Pro residues" evidence="1">
    <location>
        <begin position="731"/>
        <end position="749"/>
    </location>
</feature>
<dbReference type="EMBL" id="JAVRES010000017">
    <property type="protein sequence ID" value="MDT0438466.1"/>
    <property type="molecule type" value="Genomic_DNA"/>
</dbReference>
<feature type="compositionally biased region" description="Low complexity" evidence="1">
    <location>
        <begin position="692"/>
        <end position="706"/>
    </location>
</feature>
<dbReference type="PANTHER" id="PTHR24216:SF65">
    <property type="entry name" value="PAXILLIN-LIKE PROTEIN 1"/>
    <property type="match status" value="1"/>
</dbReference>
<name>A0ABD5EUQ6_9ACTN</name>
<feature type="domain" description="CHAT" evidence="2">
    <location>
        <begin position="93"/>
        <end position="354"/>
    </location>
</feature>
<sequence length="1968" mass="211120">MEYEELRVRIRPVGVRRHVLTVGGVGGGAELLTVGDRAEEYRARWEQVVEADLGHAPLRGVDPASRLRDLGRDVFALLGPTVAECLRAAHEQVRAMQPERGLRLRFDLPPELRALPLETLCGPATDPGQSAALQDGVSLVRSLPGKPVGRRLPGHLDAPSKIRLLVVHAAPDGAELPVAEGEVTSVLAELPQVAVETTVVRPATRERLERALGEASDLPTAVLLIAHGSYDRDLRKGFVHLETPDRAVDPVPADLLSGMLLRAPLLRLIVLNLCSSGESAHSEPFSGLAQALIGGGVPAVVAMHGKVSDRSAGLFGPELLKGVAVNRTVDEAMAAARRRISYQPGHTVAEWATPALFLHEECRHGWLFKAREVRDGAHEAPDPLRRGAAAWKAYDDPTGDVLASQLIEAARHQRQRRDWVVVRRILDTGTKVFHAEQEMLRREAAYELAWPKVEELCRHLAEGRRDRTAGTLDAIRQALPRGERAWLPVLAEEVRGLERLTGLLDRARAAERAADWTAVLRLGGEILTERPDGFADTERLCGTADLEVAVAGFCARAEEACAAADWTGAADAWGEALALRADHGPALAGTAYARGRTAESAGDWPAAADAFGICPGLYDAAARGAFARGRAAAADDDWAGAHEAFRTARDHTTVNPAAQAPDSPAPPAPPRPTSGTSSPQPSPPPPSPESTPSPSANGHSTPAAPDNRPDTPPPSAPDSTEAAHPTASPANTPPPHPTSPPAPDAPPSPGLSDWVGYAAGRVAESGERWAEAEGLFGGVVGFADAGLRACHARGRAAAEAGAWARALAAMEAAVAERAAVTASHPVPAGAAPATGDADRLPEPAAWLGELRARVYEEAVAAADAGSWEEASAALRLLPDDHEDVARRRRFARGRAAEARGEWTGAAEAYREADHPDAGFRRRYALGRAAVLAGEWGAACEHFAQVPGHVDDFPEPPAPLLLYARGRDAAARDDWKAVVEDFGGLPDSHADGDVGHRRRYARARLAERQDATRPDTWTAVLGHLDGVPDEALGGAVGLLRRKATALHALSLGELERARGPLEPYADVDDEFALLHGYVLARLAERDEEWAAALTGYRGLPGTHADVAPRTRYAAARVAEGTAAGAAEWREIAAAYEELAASFADDGGFADTVVRAGYARLRLAEAEEDWAEVCRGGAALRGHADAPLVTAYARGRLTEAERDWRRAADAFTGCGTYRDAPLRLAHCAGRLLEEQGRFAAAVESYGRAGPGHEGARARAARLRGVLRLSWVEGTVGEPLVADAFALLDGTFPYRALRDAGIGPGSSIAEVDNVSYLLMERHRANGWPWEEREAWNRLRNAGRRLELDALLYRWHAPTAIREAVARLAPDEASDPLEALCARFPKDAPLLLLVARGRDAGIEAWRERLERAPGDMAVVHALAVARLWQARESEHHGAWEHAVPVWEEALAFWAALLGDARYWEGWRAERAACYRHPVSAADLTKLRRDLGLWLSDRLTAGEQGHLDQDRPEQAAAYRELTALFEAELAGARVLREAGGLPSLPGGGRAPACGPRFARMLGLQESLAERVAELSAGARHGDEPGEFTVRRVRWAFSALSPAATLVEARRFEEALAALPALTGLTELPADCAGPGAAADPRAHVRECVHCRGFVERDPAYLRLPRRYARFAQDGAALAVQALLSLAQTALTGGPDGLDAALAHWARALRIAGRAGMRARTEGAVVQMLLGRIDALIDRDAEDRDAALDEAVALADRVRPVLRPLAGDLAGQLDAQSSLVLSMRGVWRASTRGRYGLPLDVPAAEADLRRALELNPESGHARDNLVRCLVFNLDERTDDPVGRLAVLEESIALLHTGLRQELARGYRETFGETLNLLERLVSERIGIDGLAELMRSMAQEQPVAERELAALAQSLTERARRSLDVPGEVPLAVHLLVRAARTDPRSAAVRGVLLAAVGRWRAVLGAVEGEEEHA</sequence>
<accession>A0ABD5EUQ6</accession>
<evidence type="ECO:0000259" key="2">
    <source>
        <dbReference type="Pfam" id="PF12770"/>
    </source>
</evidence>
<organism evidence="3 4">
    <name type="scientific">Streptomyces doudnae</name>
    <dbReference type="NCBI Taxonomy" id="3075536"/>
    <lineage>
        <taxon>Bacteria</taxon>
        <taxon>Bacillati</taxon>
        <taxon>Actinomycetota</taxon>
        <taxon>Actinomycetes</taxon>
        <taxon>Kitasatosporales</taxon>
        <taxon>Streptomycetaceae</taxon>
        <taxon>Streptomyces</taxon>
    </lineage>
</organism>
<dbReference type="PANTHER" id="PTHR24216">
    <property type="entry name" value="PAXILLIN-RELATED"/>
    <property type="match status" value="1"/>
</dbReference>
<reference evidence="4" key="1">
    <citation type="submission" date="2023-07" db="EMBL/GenBank/DDBJ databases">
        <title>30 novel species of actinomycetes from the DSMZ collection.</title>
        <authorList>
            <person name="Nouioui I."/>
        </authorList>
    </citation>
    <scope>NUCLEOTIDE SEQUENCE [LARGE SCALE GENOMIC DNA]</scope>
    <source>
        <strain evidence="4">DSM 41981</strain>
    </source>
</reference>
<evidence type="ECO:0000256" key="1">
    <source>
        <dbReference type="SAM" id="MobiDB-lite"/>
    </source>
</evidence>
<dbReference type="RefSeq" id="WP_093823586.1">
    <property type="nucleotide sequence ID" value="NZ_JAVRES010000017.1"/>
</dbReference>
<dbReference type="InterPro" id="IPR024983">
    <property type="entry name" value="CHAT_dom"/>
</dbReference>
<proteinExistence type="predicted"/>
<gene>
    <name evidence="3" type="ORF">RM877_27650</name>
</gene>
<comment type="caution">
    <text evidence="3">The sequence shown here is derived from an EMBL/GenBank/DDBJ whole genome shotgun (WGS) entry which is preliminary data.</text>
</comment>
<feature type="region of interest" description="Disordered" evidence="1">
    <location>
        <begin position="655"/>
        <end position="753"/>
    </location>
</feature>
<feature type="compositionally biased region" description="Pro residues" evidence="1">
    <location>
        <begin position="663"/>
        <end position="672"/>
    </location>
</feature>
<protein>
    <submittedName>
        <fullName evidence="3">CHAT domain-containing protein</fullName>
    </submittedName>
</protein>